<dbReference type="PANTHER" id="PTHR30055:SF151">
    <property type="entry name" value="TRANSCRIPTIONAL REGULATORY PROTEIN"/>
    <property type="match status" value="1"/>
</dbReference>
<dbReference type="InterPro" id="IPR001647">
    <property type="entry name" value="HTH_TetR"/>
</dbReference>
<keyword evidence="3 5" id="KW-0238">DNA-binding</keyword>
<dbReference type="eggNOG" id="COG1309">
    <property type="taxonomic scope" value="Bacteria"/>
</dbReference>
<dbReference type="HOGENOM" id="CLU_069543_2_0_9"/>
<gene>
    <name evidence="7" type="ORF">HMPREF0083_01553</name>
</gene>
<dbReference type="GO" id="GO:0045892">
    <property type="term" value="P:negative regulation of DNA-templated transcription"/>
    <property type="evidence" value="ECO:0007669"/>
    <property type="project" value="InterPro"/>
</dbReference>
<evidence type="ECO:0000256" key="1">
    <source>
        <dbReference type="ARBA" id="ARBA00022491"/>
    </source>
</evidence>
<evidence type="ECO:0000256" key="4">
    <source>
        <dbReference type="ARBA" id="ARBA00023163"/>
    </source>
</evidence>
<dbReference type="SUPFAM" id="SSF48498">
    <property type="entry name" value="Tetracyclin repressor-like, C-terminal domain"/>
    <property type="match status" value="1"/>
</dbReference>
<feature type="domain" description="HTH tetR-type" evidence="6">
    <location>
        <begin position="13"/>
        <end position="73"/>
    </location>
</feature>
<keyword evidence="2" id="KW-0805">Transcription regulation</keyword>
<keyword evidence="8" id="KW-1185">Reference proteome</keyword>
<protein>
    <submittedName>
        <fullName evidence="7">Transcriptional regulator, TetR family</fullName>
    </submittedName>
</protein>
<comment type="caution">
    <text evidence="7">The sequence shown here is derived from an EMBL/GenBank/DDBJ whole genome shotgun (WGS) entry which is preliminary data.</text>
</comment>
<dbReference type="InterPro" id="IPR036271">
    <property type="entry name" value="Tet_transcr_reg_TetR-rel_C_sf"/>
</dbReference>
<dbReference type="Gene3D" id="1.10.357.10">
    <property type="entry name" value="Tetracycline Repressor, domain 2"/>
    <property type="match status" value="1"/>
</dbReference>
<dbReference type="InterPro" id="IPR023772">
    <property type="entry name" value="DNA-bd_HTH_TetR-type_CS"/>
</dbReference>
<accession>U1WP41</accession>
<dbReference type="InterPro" id="IPR009057">
    <property type="entry name" value="Homeodomain-like_sf"/>
</dbReference>
<dbReference type="GO" id="GO:0000976">
    <property type="term" value="F:transcription cis-regulatory region binding"/>
    <property type="evidence" value="ECO:0007669"/>
    <property type="project" value="TreeGrafter"/>
</dbReference>
<evidence type="ECO:0000259" key="6">
    <source>
        <dbReference type="PROSITE" id="PS50977"/>
    </source>
</evidence>
<organism evidence="7 8">
    <name type="scientific">Aneurinibacillus aneurinilyticus ATCC 12856</name>
    <dbReference type="NCBI Taxonomy" id="649747"/>
    <lineage>
        <taxon>Bacteria</taxon>
        <taxon>Bacillati</taxon>
        <taxon>Bacillota</taxon>
        <taxon>Bacilli</taxon>
        <taxon>Bacillales</taxon>
        <taxon>Paenibacillaceae</taxon>
        <taxon>Aneurinibacillus group</taxon>
        <taxon>Aneurinibacillus</taxon>
    </lineage>
</organism>
<reference evidence="7 8" key="1">
    <citation type="submission" date="2013-08" db="EMBL/GenBank/DDBJ databases">
        <authorList>
            <person name="Weinstock G."/>
            <person name="Sodergren E."/>
            <person name="Wylie T."/>
            <person name="Fulton L."/>
            <person name="Fulton R."/>
            <person name="Fronick C."/>
            <person name="O'Laughlin M."/>
            <person name="Godfrey J."/>
            <person name="Miner T."/>
            <person name="Herter B."/>
            <person name="Appelbaum E."/>
            <person name="Cordes M."/>
            <person name="Lek S."/>
            <person name="Wollam A."/>
            <person name="Pepin K.H."/>
            <person name="Palsikar V.B."/>
            <person name="Mitreva M."/>
            <person name="Wilson R.K."/>
        </authorList>
    </citation>
    <scope>NUCLEOTIDE SEQUENCE [LARGE SCALE GENOMIC DNA]</scope>
    <source>
        <strain evidence="7 8">ATCC 12856</strain>
    </source>
</reference>
<dbReference type="EMBL" id="AWSJ01000103">
    <property type="protein sequence ID" value="ERI10359.1"/>
    <property type="molecule type" value="Genomic_DNA"/>
</dbReference>
<evidence type="ECO:0000256" key="2">
    <source>
        <dbReference type="ARBA" id="ARBA00023015"/>
    </source>
</evidence>
<name>U1WP41_ANEAE</name>
<dbReference type="InterPro" id="IPR004111">
    <property type="entry name" value="Repressor_TetR_C"/>
</dbReference>
<dbReference type="GO" id="GO:0003700">
    <property type="term" value="F:DNA-binding transcription factor activity"/>
    <property type="evidence" value="ECO:0007669"/>
    <property type="project" value="TreeGrafter"/>
</dbReference>
<dbReference type="InterPro" id="IPR050109">
    <property type="entry name" value="HTH-type_TetR-like_transc_reg"/>
</dbReference>
<evidence type="ECO:0000313" key="8">
    <source>
        <dbReference type="Proteomes" id="UP000016511"/>
    </source>
</evidence>
<dbReference type="SUPFAM" id="SSF46689">
    <property type="entry name" value="Homeodomain-like"/>
    <property type="match status" value="1"/>
</dbReference>
<dbReference type="Proteomes" id="UP000016511">
    <property type="component" value="Unassembled WGS sequence"/>
</dbReference>
<sequence>MGSDRMKQKRRPHISEEKIIEASWKLLSSQGIEQFTMRSLATELHIQAPTIYWYFKNKQILFQALANEVAREIIRDLPETGVWRERLLLSIQVIRQKLKQFPCSAQILIKSRPESDYLQLFDCLLQMIEPTQLSDKQKFSYVSHVFNFVIHYAIDEYEQRMLHLTLEDEGEGSSEINLSQFSLIERMHDAQLFNLIGSDEMFESGIALLLDGIEQRVIESSRGTT</sequence>
<dbReference type="GO" id="GO:0046677">
    <property type="term" value="P:response to antibiotic"/>
    <property type="evidence" value="ECO:0007669"/>
    <property type="project" value="InterPro"/>
</dbReference>
<dbReference type="PANTHER" id="PTHR30055">
    <property type="entry name" value="HTH-TYPE TRANSCRIPTIONAL REGULATOR RUTR"/>
    <property type="match status" value="1"/>
</dbReference>
<keyword evidence="1" id="KW-0678">Repressor</keyword>
<dbReference type="Pfam" id="PF02909">
    <property type="entry name" value="TetR_C_1"/>
    <property type="match status" value="1"/>
</dbReference>
<dbReference type="STRING" id="649747.HMPREF0083_01553"/>
<evidence type="ECO:0000256" key="3">
    <source>
        <dbReference type="ARBA" id="ARBA00023125"/>
    </source>
</evidence>
<dbReference type="Pfam" id="PF00440">
    <property type="entry name" value="TetR_N"/>
    <property type="match status" value="1"/>
</dbReference>
<dbReference type="InterPro" id="IPR003012">
    <property type="entry name" value="Tet_transcr_reg_TetR"/>
</dbReference>
<keyword evidence="4" id="KW-0804">Transcription</keyword>
<dbReference type="PROSITE" id="PS01081">
    <property type="entry name" value="HTH_TETR_1"/>
    <property type="match status" value="1"/>
</dbReference>
<dbReference type="PRINTS" id="PR00455">
    <property type="entry name" value="HTHTETR"/>
</dbReference>
<dbReference type="PROSITE" id="PS50977">
    <property type="entry name" value="HTH_TETR_2"/>
    <property type="match status" value="1"/>
</dbReference>
<dbReference type="Gene3D" id="1.10.10.60">
    <property type="entry name" value="Homeodomain-like"/>
    <property type="match status" value="1"/>
</dbReference>
<evidence type="ECO:0000256" key="5">
    <source>
        <dbReference type="PROSITE-ProRule" id="PRU00335"/>
    </source>
</evidence>
<dbReference type="AlphaFoldDB" id="U1WP41"/>
<feature type="DNA-binding region" description="H-T-H motif" evidence="5">
    <location>
        <begin position="36"/>
        <end position="55"/>
    </location>
</feature>
<proteinExistence type="predicted"/>
<evidence type="ECO:0000313" key="7">
    <source>
        <dbReference type="EMBL" id="ERI10359.1"/>
    </source>
</evidence>
<dbReference type="PRINTS" id="PR00400">
    <property type="entry name" value="TETREPRESSOR"/>
</dbReference>
<dbReference type="PATRIC" id="fig|649747.3.peg.1408"/>